<evidence type="ECO:0000256" key="1">
    <source>
        <dbReference type="SAM" id="MobiDB-lite"/>
    </source>
</evidence>
<dbReference type="GO" id="GO:0004674">
    <property type="term" value="F:protein serine/threonine kinase activity"/>
    <property type="evidence" value="ECO:0007669"/>
    <property type="project" value="TreeGrafter"/>
</dbReference>
<accession>A0A2N1NNN0</accession>
<name>A0A2N1NNN0_9GLOM</name>
<evidence type="ECO:0000313" key="3">
    <source>
        <dbReference type="EMBL" id="PKK75473.1"/>
    </source>
</evidence>
<reference evidence="3 4" key="2">
    <citation type="submission" date="2017-10" db="EMBL/GenBank/DDBJ databases">
        <title>Extensive intraspecific genome diversity in a model arbuscular mycorrhizal fungus.</title>
        <authorList>
            <person name="Chen E.C.H."/>
            <person name="Morin E."/>
            <person name="Baudet D."/>
            <person name="Noel J."/>
            <person name="Ndikumana S."/>
            <person name="Charron P."/>
            <person name="St-Onge C."/>
            <person name="Giorgi J."/>
            <person name="Grigoriev I.V."/>
            <person name="Roux C."/>
            <person name="Martin F.M."/>
            <person name="Corradi N."/>
        </authorList>
    </citation>
    <scope>NUCLEOTIDE SEQUENCE [LARGE SCALE GENOMIC DNA]</scope>
    <source>
        <strain evidence="3 4">C2</strain>
    </source>
</reference>
<dbReference type="SUPFAM" id="SSF56112">
    <property type="entry name" value="Protein kinase-like (PK-like)"/>
    <property type="match status" value="1"/>
</dbReference>
<organism evidence="3 4">
    <name type="scientific">Rhizophagus irregularis</name>
    <dbReference type="NCBI Taxonomy" id="588596"/>
    <lineage>
        <taxon>Eukaryota</taxon>
        <taxon>Fungi</taxon>
        <taxon>Fungi incertae sedis</taxon>
        <taxon>Mucoromycota</taxon>
        <taxon>Glomeromycotina</taxon>
        <taxon>Glomeromycetes</taxon>
        <taxon>Glomerales</taxon>
        <taxon>Glomeraceae</taxon>
        <taxon>Rhizophagus</taxon>
    </lineage>
</organism>
<dbReference type="Gene3D" id="1.10.510.10">
    <property type="entry name" value="Transferase(Phosphotransferase) domain 1"/>
    <property type="match status" value="1"/>
</dbReference>
<dbReference type="InterPro" id="IPR011009">
    <property type="entry name" value="Kinase-like_dom_sf"/>
</dbReference>
<keyword evidence="3" id="KW-0418">Kinase</keyword>
<feature type="compositionally biased region" description="Acidic residues" evidence="1">
    <location>
        <begin position="534"/>
        <end position="545"/>
    </location>
</feature>
<feature type="region of interest" description="Disordered" evidence="1">
    <location>
        <begin position="490"/>
        <end position="545"/>
    </location>
</feature>
<feature type="domain" description="Protein kinase" evidence="2">
    <location>
        <begin position="138"/>
        <end position="406"/>
    </location>
</feature>
<protein>
    <submittedName>
        <fullName evidence="3">Kinase-like protein</fullName>
    </submittedName>
</protein>
<dbReference type="Proteomes" id="UP000233469">
    <property type="component" value="Unassembled WGS sequence"/>
</dbReference>
<dbReference type="PROSITE" id="PS50011">
    <property type="entry name" value="PROTEIN_KINASE_DOM"/>
    <property type="match status" value="1"/>
</dbReference>
<dbReference type="InterPro" id="IPR001245">
    <property type="entry name" value="Ser-Thr/Tyr_kinase_cat_dom"/>
</dbReference>
<dbReference type="VEuPathDB" id="FungiDB:RhiirFUN_022925"/>
<sequence length="545" mass="63502">MSVIREEFAHAAIARSLALIDYNVHNDIHKRHEFQKQTVLADNSLTEDEKTYAINWMTRDYDYYKILDNSGTKRICENCKQECLATLYCEFCVRNYLKAKFSNWTSGNVNIDNLIQKCQLETLIPSKITVEWIPYNNLQDIKYLTKGGFSEIYTANWIDGRYEEWNSKNQQLIRSGNEYVILKSLENVKSANQSWFEEAKSHLTIGNKRNDIVRCYGLTQNISNGNYMLVMMKMDINLREYLYQNHNKLTWKGRINITYEIISALYIIHEENSIHRDLHSGNILYSELNSGWYISDLGFCGPADKSSKCIYGNLPYIAPEVINGKEYTFKSDIYSIAMLMWEISSGQPPFINHEHDYDLVMNIINGIRPKIVLGTPTEYKNLMEQCWDADPSKRPDTDTLSFHSKSYDFSIPANINDFNKPRNQSNNNTSKLHSIFNANSKNLSKTFEKLPIKDETVQQTKGPNVISDSEKLPKEFINLQIKSNKIIKQQMKRKNIDSDDDEKEVIQQKMKRQNINDIDDDDEMYNNPNLHSEEQDELEIPDDGF</sequence>
<comment type="caution">
    <text evidence="3">The sequence shown here is derived from an EMBL/GenBank/DDBJ whole genome shotgun (WGS) entry which is preliminary data.</text>
</comment>
<reference evidence="3 4" key="1">
    <citation type="submission" date="2016-04" db="EMBL/GenBank/DDBJ databases">
        <title>Genome analyses suggest a sexual origin of heterokaryosis in a supposedly ancient asexual fungus.</title>
        <authorList>
            <person name="Ropars J."/>
            <person name="Sedzielewska K."/>
            <person name="Noel J."/>
            <person name="Charron P."/>
            <person name="Farinelli L."/>
            <person name="Marton T."/>
            <person name="Kruger M."/>
            <person name="Pelin A."/>
            <person name="Brachmann A."/>
            <person name="Corradi N."/>
        </authorList>
    </citation>
    <scope>NUCLEOTIDE SEQUENCE [LARGE SCALE GENOMIC DNA]</scope>
    <source>
        <strain evidence="3 4">C2</strain>
    </source>
</reference>
<dbReference type="PANTHER" id="PTHR44329">
    <property type="entry name" value="SERINE/THREONINE-PROTEIN KINASE TNNI3K-RELATED"/>
    <property type="match status" value="1"/>
</dbReference>
<evidence type="ECO:0000313" key="4">
    <source>
        <dbReference type="Proteomes" id="UP000233469"/>
    </source>
</evidence>
<dbReference type="InterPro" id="IPR051681">
    <property type="entry name" value="Ser/Thr_Kinases-Pseudokinases"/>
</dbReference>
<dbReference type="VEuPathDB" id="FungiDB:RhiirA1_467025"/>
<keyword evidence="3" id="KW-0808">Transferase</keyword>
<dbReference type="EMBL" id="LLXL01000241">
    <property type="protein sequence ID" value="PKK75473.1"/>
    <property type="molecule type" value="Genomic_DNA"/>
</dbReference>
<proteinExistence type="predicted"/>
<dbReference type="PANTHER" id="PTHR44329:SF6">
    <property type="entry name" value="RECEPTOR-INTERACTING SERINE_THREONINE-PROTEIN KINASE 1"/>
    <property type="match status" value="1"/>
</dbReference>
<dbReference type="InterPro" id="IPR000719">
    <property type="entry name" value="Prot_kinase_dom"/>
</dbReference>
<dbReference type="AlphaFoldDB" id="A0A2N1NNN0"/>
<dbReference type="VEuPathDB" id="FungiDB:FUN_017601"/>
<evidence type="ECO:0000259" key="2">
    <source>
        <dbReference type="PROSITE" id="PS50011"/>
    </source>
</evidence>
<gene>
    <name evidence="3" type="ORF">RhiirC2_845994</name>
</gene>
<dbReference type="Pfam" id="PF07714">
    <property type="entry name" value="PK_Tyr_Ser-Thr"/>
    <property type="match status" value="1"/>
</dbReference>
<dbReference type="GO" id="GO:0005524">
    <property type="term" value="F:ATP binding"/>
    <property type="evidence" value="ECO:0007669"/>
    <property type="project" value="InterPro"/>
</dbReference>